<evidence type="ECO:0000313" key="1">
    <source>
        <dbReference type="EMBL" id="CAG7830119.1"/>
    </source>
</evidence>
<name>A0A8J2LD78_9HEXA</name>
<keyword evidence="2" id="KW-1185">Reference proteome</keyword>
<gene>
    <name evidence="1" type="ORF">AFUS01_LOCUS39945</name>
</gene>
<protein>
    <submittedName>
        <fullName evidence="1">Uncharacterized protein</fullName>
    </submittedName>
</protein>
<dbReference type="Proteomes" id="UP000708208">
    <property type="component" value="Unassembled WGS sequence"/>
</dbReference>
<comment type="caution">
    <text evidence="1">The sequence shown here is derived from an EMBL/GenBank/DDBJ whole genome shotgun (WGS) entry which is preliminary data.</text>
</comment>
<organism evidence="1 2">
    <name type="scientific">Allacma fusca</name>
    <dbReference type="NCBI Taxonomy" id="39272"/>
    <lineage>
        <taxon>Eukaryota</taxon>
        <taxon>Metazoa</taxon>
        <taxon>Ecdysozoa</taxon>
        <taxon>Arthropoda</taxon>
        <taxon>Hexapoda</taxon>
        <taxon>Collembola</taxon>
        <taxon>Symphypleona</taxon>
        <taxon>Sminthuridae</taxon>
        <taxon>Allacma</taxon>
    </lineage>
</organism>
<evidence type="ECO:0000313" key="2">
    <source>
        <dbReference type="Proteomes" id="UP000708208"/>
    </source>
</evidence>
<proteinExistence type="predicted"/>
<sequence>MQQEAKLNFRKTVISPCIPTFVCKVSALFLEPKIFFLQKSRLRRRSWKSSRVSNQELFMVYFRRRKSTVPMFQPEDL</sequence>
<accession>A0A8J2LD78</accession>
<reference evidence="1" key="1">
    <citation type="submission" date="2021-06" db="EMBL/GenBank/DDBJ databases">
        <authorList>
            <person name="Hodson N. C."/>
            <person name="Mongue J. A."/>
            <person name="Jaron S. K."/>
        </authorList>
    </citation>
    <scope>NUCLEOTIDE SEQUENCE</scope>
</reference>
<dbReference type="AlphaFoldDB" id="A0A8J2LD78"/>
<dbReference type="EMBL" id="CAJVCH010554422">
    <property type="protein sequence ID" value="CAG7830119.1"/>
    <property type="molecule type" value="Genomic_DNA"/>
</dbReference>